<dbReference type="Pfam" id="PF02254">
    <property type="entry name" value="TrkA_N"/>
    <property type="match status" value="1"/>
</dbReference>
<reference evidence="4" key="1">
    <citation type="submission" date="2019-07" db="EMBL/GenBank/DDBJ databases">
        <title>Bacillus alkalisoli sp. nov. isolated from saline soil.</title>
        <authorList>
            <person name="Sun J.-Q."/>
            <person name="Xu L."/>
        </authorList>
    </citation>
    <scope>NUCLEOTIDE SEQUENCE [LARGE SCALE GENOMIC DNA]</scope>
    <source>
        <strain evidence="4">M4U3P1</strain>
    </source>
</reference>
<dbReference type="SUPFAM" id="SSF116726">
    <property type="entry name" value="TrkA C-terminal domain-like"/>
    <property type="match status" value="1"/>
</dbReference>
<dbReference type="Gene3D" id="3.30.70.1450">
    <property type="entry name" value="Regulator of K+ conductance, C-terminal domain"/>
    <property type="match status" value="1"/>
</dbReference>
<evidence type="ECO:0000313" key="4">
    <source>
        <dbReference type="Proteomes" id="UP000318138"/>
    </source>
</evidence>
<feature type="domain" description="RCK C-terminal" evidence="2">
    <location>
        <begin position="139"/>
        <end position="222"/>
    </location>
</feature>
<name>A0A859FKN0_9BACI</name>
<dbReference type="EMBL" id="CP041372">
    <property type="protein sequence ID" value="QKS73336.1"/>
    <property type="molecule type" value="Genomic_DNA"/>
</dbReference>
<dbReference type="AlphaFoldDB" id="A0A859FKN0"/>
<dbReference type="Pfam" id="PF02080">
    <property type="entry name" value="TrkA_C"/>
    <property type="match status" value="1"/>
</dbReference>
<dbReference type="RefSeq" id="WP_176011292.1">
    <property type="nucleotide sequence ID" value="NZ_CP041372.2"/>
</dbReference>
<sequence>MKNSKKKQFAVIGLGRFGGSICKELHALGHEVLAIDKEEEKVQEFAPYCTHAVQADSTDEGVLRNSGINNFDHVVVAIGDNIQASILTTLVLKDLGIEKVWAKAQNAYHQKVLDKIGADLVVHPEFDMGIRIAHNMSSERIVDFIDLSDEYSIIELLASDKLHGKSLAELDLRAAYSITVLAYRNEKGMNISPAPEDKIKEGELLVVMGHKKDLARFEEEGM</sequence>
<gene>
    <name evidence="3" type="ORF">FLK61_39255</name>
</gene>
<dbReference type="InterPro" id="IPR036291">
    <property type="entry name" value="NAD(P)-bd_dom_sf"/>
</dbReference>
<dbReference type="PANTHER" id="PTHR43833:SF7">
    <property type="entry name" value="KTR SYSTEM POTASSIUM UPTAKE PROTEIN C"/>
    <property type="match status" value="1"/>
</dbReference>
<organism evidence="3 4">
    <name type="scientific">Paenalkalicoccus suaedae</name>
    <dbReference type="NCBI Taxonomy" id="2592382"/>
    <lineage>
        <taxon>Bacteria</taxon>
        <taxon>Bacillati</taxon>
        <taxon>Bacillota</taxon>
        <taxon>Bacilli</taxon>
        <taxon>Bacillales</taxon>
        <taxon>Bacillaceae</taxon>
        <taxon>Paenalkalicoccus</taxon>
    </lineage>
</organism>
<proteinExistence type="predicted"/>
<evidence type="ECO:0000259" key="1">
    <source>
        <dbReference type="PROSITE" id="PS51201"/>
    </source>
</evidence>
<feature type="domain" description="RCK N-terminal" evidence="1">
    <location>
        <begin position="6"/>
        <end position="122"/>
    </location>
</feature>
<dbReference type="GO" id="GO:0006813">
    <property type="term" value="P:potassium ion transport"/>
    <property type="evidence" value="ECO:0007669"/>
    <property type="project" value="InterPro"/>
</dbReference>
<dbReference type="InterPro" id="IPR036721">
    <property type="entry name" value="RCK_C_sf"/>
</dbReference>
<dbReference type="PROSITE" id="PS51201">
    <property type="entry name" value="RCK_N"/>
    <property type="match status" value="1"/>
</dbReference>
<evidence type="ECO:0000259" key="2">
    <source>
        <dbReference type="PROSITE" id="PS51202"/>
    </source>
</evidence>
<keyword evidence="4" id="KW-1185">Reference proteome</keyword>
<evidence type="ECO:0000313" key="3">
    <source>
        <dbReference type="EMBL" id="QKS73336.1"/>
    </source>
</evidence>
<dbReference type="InterPro" id="IPR006037">
    <property type="entry name" value="RCK_C"/>
</dbReference>
<accession>A0A859FKN0</accession>
<dbReference type="InterPro" id="IPR003148">
    <property type="entry name" value="RCK_N"/>
</dbReference>
<dbReference type="Proteomes" id="UP000318138">
    <property type="component" value="Chromosome"/>
</dbReference>
<dbReference type="InterPro" id="IPR050721">
    <property type="entry name" value="Trk_Ktr_HKT_K-transport"/>
</dbReference>
<dbReference type="Gene3D" id="3.40.50.720">
    <property type="entry name" value="NAD(P)-binding Rossmann-like Domain"/>
    <property type="match status" value="1"/>
</dbReference>
<dbReference type="PROSITE" id="PS51202">
    <property type="entry name" value="RCK_C"/>
    <property type="match status" value="1"/>
</dbReference>
<dbReference type="PANTHER" id="PTHR43833">
    <property type="entry name" value="POTASSIUM CHANNEL PROTEIN 2-RELATED-RELATED"/>
    <property type="match status" value="1"/>
</dbReference>
<dbReference type="KEGG" id="psua:FLK61_39255"/>
<protein>
    <submittedName>
        <fullName evidence="3">TrkA family potassium uptake protein</fullName>
    </submittedName>
</protein>
<dbReference type="SUPFAM" id="SSF51735">
    <property type="entry name" value="NAD(P)-binding Rossmann-fold domains"/>
    <property type="match status" value="1"/>
</dbReference>
<dbReference type="GO" id="GO:0008324">
    <property type="term" value="F:monoatomic cation transmembrane transporter activity"/>
    <property type="evidence" value="ECO:0007669"/>
    <property type="project" value="InterPro"/>
</dbReference>